<keyword evidence="5" id="KW-0028">Amino-acid biosynthesis</keyword>
<dbReference type="Pfam" id="PF00202">
    <property type="entry name" value="Aminotran_3"/>
    <property type="match status" value="1"/>
</dbReference>
<gene>
    <name evidence="5" type="primary">argD</name>
    <name evidence="6" type="ORF">AUC68_02615</name>
</gene>
<dbReference type="NCBIfam" id="NF002325">
    <property type="entry name" value="PRK01278.1"/>
    <property type="match status" value="1"/>
</dbReference>
<keyword evidence="2 5" id="KW-0032">Aminotransferase</keyword>
<dbReference type="InterPro" id="IPR049704">
    <property type="entry name" value="Aminotrans_3_PPA_site"/>
</dbReference>
<feature type="binding site" evidence="5">
    <location>
        <position position="270"/>
    </location>
    <ligand>
        <name>N(2)-acetyl-L-ornithine</name>
        <dbReference type="ChEBI" id="CHEBI:57805"/>
    </ligand>
</feature>
<dbReference type="PROSITE" id="PS00600">
    <property type="entry name" value="AA_TRANSFER_CLASS_3"/>
    <property type="match status" value="1"/>
</dbReference>
<reference evidence="6 7" key="1">
    <citation type="journal article" date="2016" name="Environ. Microbiol.">
        <title>New Methyloceanibacter diversity from North Sea sediments includes methanotroph containing solely the soluble methane monooxygenase.</title>
        <authorList>
            <person name="Vekeman B."/>
            <person name="Kerckhof F.M."/>
            <person name="Cremers G."/>
            <person name="de Vos P."/>
            <person name="Vandamme P."/>
            <person name="Boon N."/>
            <person name="Op den Camp H.J."/>
            <person name="Heylen K."/>
        </authorList>
    </citation>
    <scope>NUCLEOTIDE SEQUENCE [LARGE SCALE GENOMIC DNA]</scope>
    <source>
        <strain evidence="6 7">R-67174</strain>
    </source>
</reference>
<evidence type="ECO:0000256" key="3">
    <source>
        <dbReference type="ARBA" id="ARBA00022679"/>
    </source>
</evidence>
<feature type="binding site" evidence="5">
    <location>
        <begin position="213"/>
        <end position="216"/>
    </location>
    <ligand>
        <name>pyridoxal 5'-phosphate</name>
        <dbReference type="ChEBI" id="CHEBI:597326"/>
    </ligand>
</feature>
<comment type="similarity">
    <text evidence="5">Belongs to the class-III pyridoxal-phosphate-dependent aminotransferase family. ArgD subfamily.</text>
</comment>
<keyword evidence="4 5" id="KW-0663">Pyridoxal phosphate</keyword>
<dbReference type="InterPro" id="IPR015421">
    <property type="entry name" value="PyrdxlP-dep_Trfase_major"/>
</dbReference>
<comment type="catalytic activity">
    <reaction evidence="5">
        <text>N(2)-acetyl-L-ornithine + 2-oxoglutarate = N-acetyl-L-glutamate 5-semialdehyde + L-glutamate</text>
        <dbReference type="Rhea" id="RHEA:18049"/>
        <dbReference type="ChEBI" id="CHEBI:16810"/>
        <dbReference type="ChEBI" id="CHEBI:29123"/>
        <dbReference type="ChEBI" id="CHEBI:29985"/>
        <dbReference type="ChEBI" id="CHEBI:57805"/>
        <dbReference type="EC" id="2.6.1.11"/>
    </reaction>
</comment>
<dbReference type="AlphaFoldDB" id="A0A1E3W3G1"/>
<dbReference type="GO" id="GO:0003992">
    <property type="term" value="F:N2-acetyl-L-ornithine:2-oxoglutarate 5-aminotransferase activity"/>
    <property type="evidence" value="ECO:0007669"/>
    <property type="project" value="UniProtKB-UniRule"/>
</dbReference>
<feature type="binding site" evidence="5">
    <location>
        <position position="271"/>
    </location>
    <ligand>
        <name>pyridoxal 5'-phosphate</name>
        <dbReference type="ChEBI" id="CHEBI:597326"/>
    </ligand>
</feature>
<dbReference type="PIRSF" id="PIRSF000521">
    <property type="entry name" value="Transaminase_4ab_Lys_Orn"/>
    <property type="match status" value="1"/>
</dbReference>
<proteinExistence type="inferred from homology"/>
<evidence type="ECO:0000256" key="5">
    <source>
        <dbReference type="HAMAP-Rule" id="MF_01107"/>
    </source>
</evidence>
<dbReference type="OrthoDB" id="5288905at2"/>
<keyword evidence="5" id="KW-0963">Cytoplasm</keyword>
<name>A0A1E3W3G1_9HYPH</name>
<evidence type="ECO:0000313" key="6">
    <source>
        <dbReference type="EMBL" id="ODS00042.1"/>
    </source>
</evidence>
<dbReference type="Gene3D" id="3.40.640.10">
    <property type="entry name" value="Type I PLP-dependent aspartate aminotransferase-like (Major domain)"/>
    <property type="match status" value="1"/>
</dbReference>
<protein>
    <recommendedName>
        <fullName evidence="5">Acetylornithine aminotransferase</fullName>
        <shortName evidence="5">ACOAT</shortName>
        <ecNumber evidence="5">2.6.1.11</ecNumber>
    </recommendedName>
</protein>
<dbReference type="UniPathway" id="UPA00068">
    <property type="reaction ID" value="UER00109"/>
</dbReference>
<dbReference type="NCBIfam" id="TIGR00707">
    <property type="entry name" value="argD"/>
    <property type="match status" value="1"/>
</dbReference>
<comment type="subcellular location">
    <subcellularLocation>
        <location evidence="5">Cytoplasm</location>
    </subcellularLocation>
</comment>
<comment type="subunit">
    <text evidence="5">Homodimer.</text>
</comment>
<dbReference type="EMBL" id="LPWG01000010">
    <property type="protein sequence ID" value="ODS00042.1"/>
    <property type="molecule type" value="Genomic_DNA"/>
</dbReference>
<comment type="caution">
    <text evidence="6">The sequence shown here is derived from an EMBL/GenBank/DDBJ whole genome shotgun (WGS) entry which is preliminary data.</text>
</comment>
<sequence>MSALLPTYARSGLSFARGEGAFLFDESGERYLDFSSGIAVTALGHAHPHLVETLKTQAEKVWHVSNLHGIPDQERLGRRLCDATFADRVSFTNSGAEAVEAAIKCARRYHFANGAPERYRLITFEGAFHGRTLATIAAGGQAKHLEGFGPPVDGFDQVTGFDIDAVKDAITGETAGILLEPIMGEGGMREVPYRFLQDLRALCDEEGILLVADEVQSGVGRTGRFYAHEWAEITPDIMASAKGLGGGFPIGACLATEAVGQTMVPGTHGSTFGGNPLAVAVGNAVLDIVLEPGFLEHVAQMGLRLKQQLAGLADEHSEIIAEVRGQGLMMGLKCKPENTKLVAALRERGMLTVPAGDNVVRLLPPLIVGEDEIDLGTRTIDAACVALKTGDAGHV</sequence>
<evidence type="ECO:0000256" key="1">
    <source>
        <dbReference type="ARBA" id="ARBA00022571"/>
    </source>
</evidence>
<dbReference type="InterPro" id="IPR004636">
    <property type="entry name" value="AcOrn/SuccOrn_fam"/>
</dbReference>
<dbReference type="Gene3D" id="3.90.1150.10">
    <property type="entry name" value="Aspartate Aminotransferase, domain 1"/>
    <property type="match status" value="1"/>
</dbReference>
<dbReference type="EC" id="2.6.1.11" evidence="5"/>
<feature type="binding site" evidence="5">
    <location>
        <position position="128"/>
    </location>
    <ligand>
        <name>pyridoxal 5'-phosphate</name>
        <dbReference type="ChEBI" id="CHEBI:597326"/>
    </ligand>
</feature>
<dbReference type="GO" id="GO:0006526">
    <property type="term" value="P:L-arginine biosynthetic process"/>
    <property type="evidence" value="ECO:0007669"/>
    <property type="project" value="UniProtKB-UniRule"/>
</dbReference>
<dbReference type="PANTHER" id="PTHR11986:SF113">
    <property type="entry name" value="SUCCINYLORNITHINE TRANSAMINASE"/>
    <property type="match status" value="1"/>
</dbReference>
<dbReference type="RefSeq" id="WP_069436854.1">
    <property type="nucleotide sequence ID" value="NZ_LPWG01000010.1"/>
</dbReference>
<comment type="miscellaneous">
    <text evidence="5">May also have succinyldiaminopimelate aminotransferase activity, thus carrying out the corresponding step in lysine biosynthesis.</text>
</comment>
<dbReference type="STRING" id="1774968.AUC68_02615"/>
<evidence type="ECO:0000256" key="4">
    <source>
        <dbReference type="ARBA" id="ARBA00022898"/>
    </source>
</evidence>
<dbReference type="InterPro" id="IPR015422">
    <property type="entry name" value="PyrdxlP-dep_Trfase_small"/>
</dbReference>
<evidence type="ECO:0000256" key="2">
    <source>
        <dbReference type="ARBA" id="ARBA00022576"/>
    </source>
</evidence>
<dbReference type="Proteomes" id="UP000094501">
    <property type="component" value="Unassembled WGS sequence"/>
</dbReference>
<organism evidence="6 7">
    <name type="scientific">Methyloceanibacter methanicus</name>
    <dbReference type="NCBI Taxonomy" id="1774968"/>
    <lineage>
        <taxon>Bacteria</taxon>
        <taxon>Pseudomonadati</taxon>
        <taxon>Pseudomonadota</taxon>
        <taxon>Alphaproteobacteria</taxon>
        <taxon>Hyphomicrobiales</taxon>
        <taxon>Hyphomicrobiaceae</taxon>
        <taxon>Methyloceanibacter</taxon>
    </lineage>
</organism>
<comment type="pathway">
    <text evidence="5">Amino-acid biosynthesis; L-arginine biosynthesis; N(2)-acetyl-L-ornithine from L-glutamate: step 4/4.</text>
</comment>
<keyword evidence="7" id="KW-1185">Reference proteome</keyword>
<keyword evidence="1 5" id="KW-0055">Arginine biosynthesis</keyword>
<dbReference type="CDD" id="cd00610">
    <property type="entry name" value="OAT_like"/>
    <property type="match status" value="1"/>
</dbReference>
<dbReference type="PANTHER" id="PTHR11986">
    <property type="entry name" value="AMINOTRANSFERASE CLASS III"/>
    <property type="match status" value="1"/>
</dbReference>
<dbReference type="InterPro" id="IPR005814">
    <property type="entry name" value="Aminotrans_3"/>
</dbReference>
<evidence type="ECO:0000313" key="7">
    <source>
        <dbReference type="Proteomes" id="UP000094501"/>
    </source>
</evidence>
<dbReference type="InterPro" id="IPR050103">
    <property type="entry name" value="Class-III_PLP-dep_AT"/>
</dbReference>
<feature type="binding site" evidence="5">
    <location>
        <begin position="95"/>
        <end position="96"/>
    </location>
    <ligand>
        <name>pyridoxal 5'-phosphate</name>
        <dbReference type="ChEBI" id="CHEBI:597326"/>
    </ligand>
</feature>
<dbReference type="GO" id="GO:0005737">
    <property type="term" value="C:cytoplasm"/>
    <property type="evidence" value="ECO:0007669"/>
    <property type="project" value="UniProtKB-SubCell"/>
</dbReference>
<dbReference type="FunFam" id="3.40.640.10:FF:000004">
    <property type="entry name" value="Acetylornithine aminotransferase"/>
    <property type="match status" value="1"/>
</dbReference>
<dbReference type="SUPFAM" id="SSF53383">
    <property type="entry name" value="PLP-dependent transferases"/>
    <property type="match status" value="1"/>
</dbReference>
<feature type="modified residue" description="N6-(pyridoxal phosphate)lysine" evidence="5">
    <location>
        <position position="242"/>
    </location>
</feature>
<dbReference type="GO" id="GO:0042802">
    <property type="term" value="F:identical protein binding"/>
    <property type="evidence" value="ECO:0007669"/>
    <property type="project" value="TreeGrafter"/>
</dbReference>
<dbReference type="GO" id="GO:0030170">
    <property type="term" value="F:pyridoxal phosphate binding"/>
    <property type="evidence" value="ECO:0007669"/>
    <property type="project" value="InterPro"/>
</dbReference>
<dbReference type="HAMAP" id="MF_01107">
    <property type="entry name" value="ArgD_aminotrans_3"/>
    <property type="match status" value="1"/>
</dbReference>
<keyword evidence="3 5" id="KW-0808">Transferase</keyword>
<accession>A0A1E3W3G1</accession>
<feature type="binding site" evidence="5">
    <location>
        <position position="131"/>
    </location>
    <ligand>
        <name>N(2)-acetyl-L-ornithine</name>
        <dbReference type="ChEBI" id="CHEBI:57805"/>
    </ligand>
</feature>
<comment type="cofactor">
    <cofactor evidence="5">
        <name>pyridoxal 5'-phosphate</name>
        <dbReference type="ChEBI" id="CHEBI:597326"/>
    </cofactor>
    <text evidence="5">Binds 1 pyridoxal phosphate per subunit.</text>
</comment>
<dbReference type="InterPro" id="IPR015424">
    <property type="entry name" value="PyrdxlP-dep_Trfase"/>
</dbReference>